<protein>
    <recommendedName>
        <fullName evidence="6">Trafficking protein particle complex subunit</fullName>
    </recommendedName>
</protein>
<evidence type="ECO:0000313" key="8">
    <source>
        <dbReference type="EMBL" id="KAK0753286.1"/>
    </source>
</evidence>
<feature type="region of interest" description="Disordered" evidence="7">
    <location>
        <begin position="27"/>
        <end position="64"/>
    </location>
</feature>
<sequence>MTIYSFYIFDRHTECIYSKSWLHPSLTEPPPRPISTTTTTTTTPSEPNTNTGPGRPDRRSRAARAGDDAKLIFGTVFSLRNMVRKLGGEDDAFISYRTGQYKLHYYETASSVRFVMLTDTAAPSMRNVLHQIYINLWVEYVVKNPLAPVEHKGGAGVRNELFEMGLDQFIRGLM</sequence>
<keyword evidence="3 6" id="KW-0931">ER-Golgi transport</keyword>
<dbReference type="CDD" id="cd14855">
    <property type="entry name" value="TRAPPC1_MUM2"/>
    <property type="match status" value="1"/>
</dbReference>
<evidence type="ECO:0000256" key="6">
    <source>
        <dbReference type="RuleBase" id="RU366065"/>
    </source>
</evidence>
<dbReference type="SUPFAM" id="SSF64356">
    <property type="entry name" value="SNARE-like"/>
    <property type="match status" value="1"/>
</dbReference>
<dbReference type="Gene3D" id="3.30.450.70">
    <property type="match status" value="1"/>
</dbReference>
<keyword evidence="4 6" id="KW-0333">Golgi apparatus</keyword>
<dbReference type="PANTHER" id="PTHR23249">
    <property type="entry name" value="TRAFFICKING PROTEIN PARTICLE COMPLEX SUBUNIT"/>
    <property type="match status" value="1"/>
</dbReference>
<dbReference type="FunFam" id="3.30.450.70:FF:000013">
    <property type="entry name" value="TRAPP complex subunit, variant"/>
    <property type="match status" value="1"/>
</dbReference>
<reference evidence="8" key="1">
    <citation type="submission" date="2023-06" db="EMBL/GenBank/DDBJ databases">
        <title>Genome-scale phylogeny and comparative genomics of the fungal order Sordariales.</title>
        <authorList>
            <consortium name="Lawrence Berkeley National Laboratory"/>
            <person name="Hensen N."/>
            <person name="Bonometti L."/>
            <person name="Westerberg I."/>
            <person name="Brannstrom I.O."/>
            <person name="Guillou S."/>
            <person name="Cros-Aarteil S."/>
            <person name="Calhoun S."/>
            <person name="Haridas S."/>
            <person name="Kuo A."/>
            <person name="Mondo S."/>
            <person name="Pangilinan J."/>
            <person name="Riley R."/>
            <person name="LaButti K."/>
            <person name="Andreopoulos B."/>
            <person name="Lipzen A."/>
            <person name="Chen C."/>
            <person name="Yanf M."/>
            <person name="Daum C."/>
            <person name="Ng V."/>
            <person name="Clum A."/>
            <person name="Steindorff A."/>
            <person name="Ohm R."/>
            <person name="Martin F."/>
            <person name="Silar P."/>
            <person name="Natvig D."/>
            <person name="Lalanne C."/>
            <person name="Gautier V."/>
            <person name="Ament-velasquez S.L."/>
            <person name="Kruys A."/>
            <person name="Hutchinson M.I."/>
            <person name="Powell A.J."/>
            <person name="Barry K."/>
            <person name="Miller A.N."/>
            <person name="Grigoriev I.V."/>
            <person name="Debuchy R."/>
            <person name="Gladieux P."/>
            <person name="Thoren M.H."/>
            <person name="Johannesson H."/>
        </authorList>
    </citation>
    <scope>NUCLEOTIDE SEQUENCE</scope>
    <source>
        <strain evidence="8">SMH3187-1</strain>
    </source>
</reference>
<dbReference type="GO" id="GO:0005794">
    <property type="term" value="C:Golgi apparatus"/>
    <property type="evidence" value="ECO:0007669"/>
    <property type="project" value="UniProtKB-SubCell"/>
</dbReference>
<dbReference type="SMART" id="SM01399">
    <property type="entry name" value="Sybindin"/>
    <property type="match status" value="1"/>
</dbReference>
<dbReference type="AlphaFoldDB" id="A0AA40KC11"/>
<dbReference type="GO" id="GO:0005783">
    <property type="term" value="C:endoplasmic reticulum"/>
    <property type="evidence" value="ECO:0007669"/>
    <property type="project" value="UniProtKB-SubCell"/>
</dbReference>
<name>A0AA40KC11_9PEZI</name>
<comment type="subunit">
    <text evidence="6">Part of the multisubunit transport protein particle (TRAPP) complex.</text>
</comment>
<organism evidence="8 9">
    <name type="scientific">Schizothecium vesticola</name>
    <dbReference type="NCBI Taxonomy" id="314040"/>
    <lineage>
        <taxon>Eukaryota</taxon>
        <taxon>Fungi</taxon>
        <taxon>Dikarya</taxon>
        <taxon>Ascomycota</taxon>
        <taxon>Pezizomycotina</taxon>
        <taxon>Sordariomycetes</taxon>
        <taxon>Sordariomycetidae</taxon>
        <taxon>Sordariales</taxon>
        <taxon>Schizotheciaceae</taxon>
        <taxon>Schizothecium</taxon>
    </lineage>
</organism>
<dbReference type="PANTHER" id="PTHR23249:SF16">
    <property type="entry name" value="TRAFFICKING PROTEIN PARTICLE COMPLEX SUBUNIT 1"/>
    <property type="match status" value="1"/>
</dbReference>
<comment type="caution">
    <text evidence="8">The sequence shown here is derived from an EMBL/GenBank/DDBJ whole genome shotgun (WGS) entry which is preliminary data.</text>
</comment>
<dbReference type="InterPro" id="IPR007233">
    <property type="entry name" value="TRAPPC"/>
</dbReference>
<comment type="similarity">
    <text evidence="5">Belongs to the TRAPP small subunits family. BET5 subfamily.</text>
</comment>
<dbReference type="Proteomes" id="UP001172155">
    <property type="component" value="Unassembled WGS sequence"/>
</dbReference>
<proteinExistence type="inferred from homology"/>
<feature type="compositionally biased region" description="Low complexity" evidence="7">
    <location>
        <begin position="34"/>
        <end position="54"/>
    </location>
</feature>
<comment type="subcellular location">
    <subcellularLocation>
        <location evidence="6">Endoplasmic reticulum</location>
    </subcellularLocation>
    <subcellularLocation>
        <location evidence="6">Golgi apparatus</location>
        <location evidence="6">cis-Golgi network</location>
    </subcellularLocation>
</comment>
<dbReference type="GO" id="GO:0006888">
    <property type="term" value="P:endoplasmic reticulum to Golgi vesicle-mediated transport"/>
    <property type="evidence" value="ECO:0007669"/>
    <property type="project" value="UniProtKB-UniRule"/>
</dbReference>
<feature type="compositionally biased region" description="Basic and acidic residues" evidence="7">
    <location>
        <begin position="55"/>
        <end position="64"/>
    </location>
</feature>
<dbReference type="Pfam" id="PF04099">
    <property type="entry name" value="Sybindin"/>
    <property type="match status" value="1"/>
</dbReference>
<gene>
    <name evidence="8" type="ORF">B0T18DRAFT_315810</name>
</gene>
<evidence type="ECO:0000256" key="2">
    <source>
        <dbReference type="ARBA" id="ARBA00022824"/>
    </source>
</evidence>
<accession>A0AA40KC11</accession>
<evidence type="ECO:0000256" key="7">
    <source>
        <dbReference type="SAM" id="MobiDB-lite"/>
    </source>
</evidence>
<evidence type="ECO:0000256" key="5">
    <source>
        <dbReference type="ARBA" id="ARBA00038167"/>
    </source>
</evidence>
<evidence type="ECO:0000256" key="4">
    <source>
        <dbReference type="ARBA" id="ARBA00023034"/>
    </source>
</evidence>
<keyword evidence="9" id="KW-1185">Reference proteome</keyword>
<dbReference type="GO" id="GO:0030008">
    <property type="term" value="C:TRAPP complex"/>
    <property type="evidence" value="ECO:0007669"/>
    <property type="project" value="UniProtKB-UniRule"/>
</dbReference>
<evidence type="ECO:0000256" key="3">
    <source>
        <dbReference type="ARBA" id="ARBA00022892"/>
    </source>
</evidence>
<dbReference type="InterPro" id="IPR011012">
    <property type="entry name" value="Longin-like_dom_sf"/>
</dbReference>
<dbReference type="EMBL" id="JAUKUD010000001">
    <property type="protein sequence ID" value="KAK0753286.1"/>
    <property type="molecule type" value="Genomic_DNA"/>
</dbReference>
<keyword evidence="1 6" id="KW-0813">Transport</keyword>
<evidence type="ECO:0000313" key="9">
    <source>
        <dbReference type="Proteomes" id="UP001172155"/>
    </source>
</evidence>
<keyword evidence="2 6" id="KW-0256">Endoplasmic reticulum</keyword>
<evidence type="ECO:0000256" key="1">
    <source>
        <dbReference type="ARBA" id="ARBA00022448"/>
    </source>
</evidence>